<proteinExistence type="predicted"/>
<dbReference type="AlphaFoldDB" id="A0A558BZF9"/>
<dbReference type="Pfam" id="PF13835">
    <property type="entry name" value="DUF4194"/>
    <property type="match status" value="1"/>
</dbReference>
<protein>
    <submittedName>
        <fullName evidence="1">DUF4194 domain-containing protein</fullName>
    </submittedName>
</protein>
<dbReference type="InterPro" id="IPR025449">
    <property type="entry name" value="JetB"/>
</dbReference>
<dbReference type="OrthoDB" id="5295172at2"/>
<evidence type="ECO:0000313" key="1">
    <source>
        <dbReference type="EMBL" id="TVT41853.1"/>
    </source>
</evidence>
<dbReference type="Proteomes" id="UP000317624">
    <property type="component" value="Unassembled WGS sequence"/>
</dbReference>
<accession>A0A558BZF9</accession>
<organism evidence="1 2">
    <name type="scientific">Hymenobacter setariae</name>
    <dbReference type="NCBI Taxonomy" id="2594794"/>
    <lineage>
        <taxon>Bacteria</taxon>
        <taxon>Pseudomonadati</taxon>
        <taxon>Bacteroidota</taxon>
        <taxon>Cytophagia</taxon>
        <taxon>Cytophagales</taxon>
        <taxon>Hymenobacteraceae</taxon>
        <taxon>Hymenobacter</taxon>
    </lineage>
</organism>
<sequence>MPKPYASVIIKLLQTHALYSDDDPQYWQQLQDHEIAVRAYFEQIGVQLEVNRTDGYARLTQPAPAEDDPAPPLRLLRRVGLSYEQSLLGVVLREWLEEHEASAQTMTRRLFATRVEIRERVELFFQQPTNRKAWLGRLDEVIEKLVAHGLLKVNRRDDAQPDQTQYEVKALLKAKISLEKLEEFKEKLQRHAESF</sequence>
<evidence type="ECO:0000313" key="2">
    <source>
        <dbReference type="Proteomes" id="UP000317624"/>
    </source>
</evidence>
<keyword evidence="2" id="KW-1185">Reference proteome</keyword>
<dbReference type="RefSeq" id="WP_144847234.1">
    <property type="nucleotide sequence ID" value="NZ_VMRJ01000002.1"/>
</dbReference>
<comment type="caution">
    <text evidence="1">The sequence shown here is derived from an EMBL/GenBank/DDBJ whole genome shotgun (WGS) entry which is preliminary data.</text>
</comment>
<reference evidence="1 2" key="1">
    <citation type="submission" date="2019-07" db="EMBL/GenBank/DDBJ databases">
        <title>Hymenobacter sp. straun FUR1 Genome sequencing and assembly.</title>
        <authorList>
            <person name="Chhetri G."/>
        </authorList>
    </citation>
    <scope>NUCLEOTIDE SEQUENCE [LARGE SCALE GENOMIC DNA]</scope>
    <source>
        <strain evidence="1 2">Fur1</strain>
    </source>
</reference>
<gene>
    <name evidence="1" type="ORF">FNT36_10555</name>
</gene>
<dbReference type="EMBL" id="VMRJ01000002">
    <property type="protein sequence ID" value="TVT41853.1"/>
    <property type="molecule type" value="Genomic_DNA"/>
</dbReference>
<name>A0A558BZF9_9BACT</name>